<dbReference type="InterPro" id="IPR013324">
    <property type="entry name" value="RNA_pol_sigma_r3/r4-like"/>
</dbReference>
<accession>A0ABS3S5I9</accession>
<reference evidence="3 4" key="1">
    <citation type="submission" date="2021-03" db="EMBL/GenBank/DDBJ databases">
        <title>Actinomadura violae sp. nov., isolated from lichen in Thailand.</title>
        <authorList>
            <person name="Kanchanasin P."/>
            <person name="Saeng-In P."/>
            <person name="Phongsopitanun W."/>
            <person name="Yuki M."/>
            <person name="Kudo T."/>
            <person name="Ohkuma M."/>
            <person name="Tanasupawat S."/>
        </authorList>
    </citation>
    <scope>NUCLEOTIDE SEQUENCE [LARGE SCALE GENOMIC DNA]</scope>
    <source>
        <strain evidence="3 4">LCR2-06</strain>
    </source>
</reference>
<organism evidence="3 4">
    <name type="scientific">Actinomadura violacea</name>
    <dbReference type="NCBI Taxonomy" id="2819934"/>
    <lineage>
        <taxon>Bacteria</taxon>
        <taxon>Bacillati</taxon>
        <taxon>Actinomycetota</taxon>
        <taxon>Actinomycetes</taxon>
        <taxon>Streptosporangiales</taxon>
        <taxon>Thermomonosporaceae</taxon>
        <taxon>Actinomadura</taxon>
    </lineage>
</organism>
<dbReference type="Proteomes" id="UP000680206">
    <property type="component" value="Unassembled WGS sequence"/>
</dbReference>
<evidence type="ECO:0000259" key="2">
    <source>
        <dbReference type="Pfam" id="PF04545"/>
    </source>
</evidence>
<evidence type="ECO:0000256" key="1">
    <source>
        <dbReference type="SAM" id="MobiDB-lite"/>
    </source>
</evidence>
<evidence type="ECO:0000313" key="3">
    <source>
        <dbReference type="EMBL" id="MBO2464136.1"/>
    </source>
</evidence>
<dbReference type="Gene3D" id="1.10.10.10">
    <property type="entry name" value="Winged helix-like DNA-binding domain superfamily/Winged helix DNA-binding domain"/>
    <property type="match status" value="1"/>
</dbReference>
<dbReference type="SUPFAM" id="SSF88659">
    <property type="entry name" value="Sigma3 and sigma4 domains of RNA polymerase sigma factors"/>
    <property type="match status" value="1"/>
</dbReference>
<proteinExistence type="predicted"/>
<gene>
    <name evidence="3" type="ORF">J4709_41855</name>
</gene>
<feature type="compositionally biased region" description="Polar residues" evidence="1">
    <location>
        <begin position="196"/>
        <end position="205"/>
    </location>
</feature>
<dbReference type="Pfam" id="PF04545">
    <property type="entry name" value="Sigma70_r4"/>
    <property type="match status" value="1"/>
</dbReference>
<dbReference type="InterPro" id="IPR007630">
    <property type="entry name" value="RNA_pol_sigma70_r4"/>
</dbReference>
<feature type="domain" description="RNA polymerase sigma-70 region 4" evidence="2">
    <location>
        <begin position="27"/>
        <end position="78"/>
    </location>
</feature>
<keyword evidence="4" id="KW-1185">Reference proteome</keyword>
<feature type="region of interest" description="Disordered" evidence="1">
    <location>
        <begin position="158"/>
        <end position="205"/>
    </location>
</feature>
<dbReference type="InterPro" id="IPR036388">
    <property type="entry name" value="WH-like_DNA-bd_sf"/>
</dbReference>
<protein>
    <recommendedName>
        <fullName evidence="2">RNA polymerase sigma-70 region 4 domain-containing protein</fullName>
    </recommendedName>
</protein>
<sequence>MEKWNGAWRRHSPLLRLTEAMMLAHQLDLLPEREGDVLRHRIGIIDDRAWTLEEIGRLHGVSREQVRQLVQRALTGIRSLIPAEFSGEGDHALATFPEKLLSTMPSAGPSPPAVPSSSAIKDRETTGVERIRHPRDPKSIAPRIDQCLRRGTLLSDRRLARSPARGGVSSGVFRRDPDGRDTPPTVEACRLELGVQATSGPTTRP</sequence>
<name>A0ABS3S5I9_9ACTN</name>
<dbReference type="PRINTS" id="PR00046">
    <property type="entry name" value="SIGMA70FCT"/>
</dbReference>
<evidence type="ECO:0000313" key="4">
    <source>
        <dbReference type="Proteomes" id="UP000680206"/>
    </source>
</evidence>
<comment type="caution">
    <text evidence="3">The sequence shown here is derived from an EMBL/GenBank/DDBJ whole genome shotgun (WGS) entry which is preliminary data.</text>
</comment>
<dbReference type="EMBL" id="JAGEPF010000033">
    <property type="protein sequence ID" value="MBO2464136.1"/>
    <property type="molecule type" value="Genomic_DNA"/>
</dbReference>
<dbReference type="InterPro" id="IPR000943">
    <property type="entry name" value="RNA_pol_sigma70"/>
</dbReference>